<protein>
    <submittedName>
        <fullName evidence="2">Uncharacterized protein</fullName>
    </submittedName>
</protein>
<organism evidence="2 3">
    <name type="scientific">Trifolium medium</name>
    <dbReference type="NCBI Taxonomy" id="97028"/>
    <lineage>
        <taxon>Eukaryota</taxon>
        <taxon>Viridiplantae</taxon>
        <taxon>Streptophyta</taxon>
        <taxon>Embryophyta</taxon>
        <taxon>Tracheophyta</taxon>
        <taxon>Spermatophyta</taxon>
        <taxon>Magnoliopsida</taxon>
        <taxon>eudicotyledons</taxon>
        <taxon>Gunneridae</taxon>
        <taxon>Pentapetalae</taxon>
        <taxon>rosids</taxon>
        <taxon>fabids</taxon>
        <taxon>Fabales</taxon>
        <taxon>Fabaceae</taxon>
        <taxon>Papilionoideae</taxon>
        <taxon>50 kb inversion clade</taxon>
        <taxon>NPAAA clade</taxon>
        <taxon>Hologalegina</taxon>
        <taxon>IRL clade</taxon>
        <taxon>Trifolieae</taxon>
        <taxon>Trifolium</taxon>
    </lineage>
</organism>
<keyword evidence="3" id="KW-1185">Reference proteome</keyword>
<feature type="non-terminal residue" evidence="2">
    <location>
        <position position="1"/>
    </location>
</feature>
<dbReference type="EMBL" id="LXQA010667485">
    <property type="protein sequence ID" value="MCI64993.1"/>
    <property type="molecule type" value="Genomic_DNA"/>
</dbReference>
<dbReference type="Proteomes" id="UP000265520">
    <property type="component" value="Unassembled WGS sequence"/>
</dbReference>
<feature type="region of interest" description="Disordered" evidence="1">
    <location>
        <begin position="1"/>
        <end position="29"/>
    </location>
</feature>
<evidence type="ECO:0000313" key="3">
    <source>
        <dbReference type="Proteomes" id="UP000265520"/>
    </source>
</evidence>
<sequence length="64" mass="7029">KDEKPKDNIDPLSQLAIEEEGVKGKRKKKIDPAKISIHIPNKGDSSVAGDVVEEAIQPSPKKRK</sequence>
<reference evidence="2 3" key="1">
    <citation type="journal article" date="2018" name="Front. Plant Sci.">
        <title>Red Clover (Trifolium pratense) and Zigzag Clover (T. medium) - A Picture of Genomic Similarities and Differences.</title>
        <authorList>
            <person name="Dluhosova J."/>
            <person name="Istvanek J."/>
            <person name="Nedelnik J."/>
            <person name="Repkova J."/>
        </authorList>
    </citation>
    <scope>NUCLEOTIDE SEQUENCE [LARGE SCALE GENOMIC DNA]</scope>
    <source>
        <strain evidence="3">cv. 10/8</strain>
        <tissue evidence="2">Leaf</tissue>
    </source>
</reference>
<proteinExistence type="predicted"/>
<dbReference type="AlphaFoldDB" id="A0A392TV06"/>
<feature type="non-terminal residue" evidence="2">
    <location>
        <position position="64"/>
    </location>
</feature>
<evidence type="ECO:0000313" key="2">
    <source>
        <dbReference type="EMBL" id="MCI64993.1"/>
    </source>
</evidence>
<name>A0A392TV06_9FABA</name>
<comment type="caution">
    <text evidence="2">The sequence shown here is derived from an EMBL/GenBank/DDBJ whole genome shotgun (WGS) entry which is preliminary data.</text>
</comment>
<feature type="region of interest" description="Disordered" evidence="1">
    <location>
        <begin position="41"/>
        <end position="64"/>
    </location>
</feature>
<evidence type="ECO:0000256" key="1">
    <source>
        <dbReference type="SAM" id="MobiDB-lite"/>
    </source>
</evidence>
<accession>A0A392TV06</accession>